<keyword evidence="3" id="KW-1185">Reference proteome</keyword>
<feature type="compositionally biased region" description="Polar residues" evidence="1">
    <location>
        <begin position="574"/>
        <end position="586"/>
    </location>
</feature>
<evidence type="ECO:0000256" key="1">
    <source>
        <dbReference type="SAM" id="MobiDB-lite"/>
    </source>
</evidence>
<feature type="compositionally biased region" description="Polar residues" evidence="1">
    <location>
        <begin position="660"/>
        <end position="694"/>
    </location>
</feature>
<feature type="region of interest" description="Disordered" evidence="1">
    <location>
        <begin position="660"/>
        <end position="869"/>
    </location>
</feature>
<accession>A0ABP1S3J1</accession>
<feature type="region of interest" description="Disordered" evidence="1">
    <location>
        <begin position="1122"/>
        <end position="1189"/>
    </location>
</feature>
<feature type="compositionally biased region" description="Basic and acidic residues" evidence="1">
    <location>
        <begin position="979"/>
        <end position="994"/>
    </location>
</feature>
<feature type="region of interest" description="Disordered" evidence="1">
    <location>
        <begin position="883"/>
        <end position="923"/>
    </location>
</feature>
<feature type="compositionally biased region" description="Polar residues" evidence="1">
    <location>
        <begin position="1004"/>
        <end position="1022"/>
    </location>
</feature>
<feature type="region of interest" description="Disordered" evidence="1">
    <location>
        <begin position="558"/>
        <end position="597"/>
    </location>
</feature>
<name>A0ABP1S3J1_9HEXA</name>
<comment type="caution">
    <text evidence="2">The sequence shown here is derived from an EMBL/GenBank/DDBJ whole genome shotgun (WGS) entry which is preliminary data.</text>
</comment>
<organism evidence="2 3">
    <name type="scientific">Orchesella dallaii</name>
    <dbReference type="NCBI Taxonomy" id="48710"/>
    <lineage>
        <taxon>Eukaryota</taxon>
        <taxon>Metazoa</taxon>
        <taxon>Ecdysozoa</taxon>
        <taxon>Arthropoda</taxon>
        <taxon>Hexapoda</taxon>
        <taxon>Collembola</taxon>
        <taxon>Entomobryomorpha</taxon>
        <taxon>Entomobryoidea</taxon>
        <taxon>Orchesellidae</taxon>
        <taxon>Orchesellinae</taxon>
        <taxon>Orchesella</taxon>
    </lineage>
</organism>
<reference evidence="2 3" key="1">
    <citation type="submission" date="2024-08" db="EMBL/GenBank/DDBJ databases">
        <authorList>
            <person name="Cucini C."/>
            <person name="Frati F."/>
        </authorList>
    </citation>
    <scope>NUCLEOTIDE SEQUENCE [LARGE SCALE GENOMIC DNA]</scope>
</reference>
<feature type="compositionally biased region" description="Polar residues" evidence="1">
    <location>
        <begin position="750"/>
        <end position="760"/>
    </location>
</feature>
<feature type="compositionally biased region" description="Polar residues" evidence="1">
    <location>
        <begin position="884"/>
        <end position="911"/>
    </location>
</feature>
<feature type="region of interest" description="Disordered" evidence="1">
    <location>
        <begin position="464"/>
        <end position="520"/>
    </location>
</feature>
<proteinExistence type="predicted"/>
<dbReference type="EMBL" id="CAXLJM020000151">
    <property type="protein sequence ID" value="CAL8143237.1"/>
    <property type="molecule type" value="Genomic_DNA"/>
</dbReference>
<feature type="compositionally biased region" description="Basic residues" evidence="1">
    <location>
        <begin position="1122"/>
        <end position="1138"/>
    </location>
</feature>
<evidence type="ECO:0000313" key="3">
    <source>
        <dbReference type="Proteomes" id="UP001642540"/>
    </source>
</evidence>
<feature type="compositionally biased region" description="Polar residues" evidence="1">
    <location>
        <begin position="799"/>
        <end position="809"/>
    </location>
</feature>
<feature type="compositionally biased region" description="Polar residues" evidence="1">
    <location>
        <begin position="1165"/>
        <end position="1189"/>
    </location>
</feature>
<sequence length="1189" mass="133927">MPGNPSDSLAQEDVDKENQPSSINRELIQHGVVEIKRSYSRSRKVRVKLLTHINLYFSEIANMLTDDGTLASEVVDYIRDFKELIVESTNLCISLSHPTTRIHEIYGTVYDLGIYIEQIVMAVFTWCSENSKLFGEVVVDLLEALIKISGENPESWLYSTMISALVLHIVNAFCDPSHEKFRRKWALGSLDLMKEVSKGVFKCGDFCCQYYLMQFISAWMKWTSGTNALSLINSVFSFVDANARKQLMMEADVDVRLRRFLNSLNLSLKGPNFVIPISCSYLFICDQELFRPEHMINLDIDFWVDFSIGSGRIHTFYSFPESGASLLSLSIRSDQVDSVCLNWVVNDGSQVDSEETRLNSQRTSSTFMKDEKVLFFHVVLNVDFDAISVDVDALLGKGYRSMYFVFRSGERVEKVMKEMGFHQHLCGSMNCERPRTLRQLLKNQNNLRYSKVWCPESQVFGLDESKTSESGRSSRRVSPNGTPRSCSSSCKSATPRSISQRTPRNSTMLLKSPNSTTASSRYETGSAFYVSDSSQDDDSVEDDISVNRIRFNATCNTADTSYEDPLPRSARKGLSSNKSIMRNSTPIPERMQAPFSPPVSVIFDTSFESNENSPQRRKAGVYRRSLSPEFEYSEAVDIPETNKNDSNQGFHSHEFVKTAVRTSDSAQQDQNNVDQRSSNPEVAKDTTISSSQQNKTRDTSRSISPEFQISGTADGLQTHRNDDDPPLSSEFSKDVTMSSSQQNKNRDSSRSISPEFQLSGTADLLQARKNDGDPPSSPEFAKNEAVNSPQQDKNRDNSRSISPEFQYSSAADELQTRKNDGDPPSRPEFARNEAVNSPQQDKNRDNSRSISLECPYSSTTDISQADISNSDLRSLFPDFGRLRTANSSQQDKNCDRSFSSPEGSINTTANFSQQDRSRSDKRSISPVFGFSKIVDVVQSDKIDDDPRSSSPNFENVRSECSYQKKNYGDYWSSSPASDRIADSPQLDKTREEKGYNSPELRFSGNVNSPNCSKNGSDRSASMSPVFGYSRTLVDEPVGNPHSSEPASMSLFTGSDPILPKPNRSHGGKVPCYANACEEMEQRRKLKLQESGNYDPYDPLTCTEFEEFRNHIFPKLKTYARKMKTPRKAQTKAKNRKRVTLPTVNDDYDSDFQQDRTISKRRKTESSSVGPRNNSSLTSRKYISFSKSRA</sequence>
<feature type="compositionally biased region" description="Polar residues" evidence="1">
    <location>
        <begin position="470"/>
        <end position="520"/>
    </location>
</feature>
<feature type="region of interest" description="Disordered" evidence="1">
    <location>
        <begin position="971"/>
        <end position="1022"/>
    </location>
</feature>
<feature type="compositionally biased region" description="Polar residues" evidence="1">
    <location>
        <begin position="856"/>
        <end position="869"/>
    </location>
</feature>
<dbReference type="Proteomes" id="UP001642540">
    <property type="component" value="Unassembled WGS sequence"/>
</dbReference>
<protein>
    <submittedName>
        <fullName evidence="2">Uncharacterized protein</fullName>
    </submittedName>
</protein>
<gene>
    <name evidence="2" type="ORF">ODALV1_LOCUS29382</name>
</gene>
<feature type="compositionally biased region" description="Polar residues" evidence="1">
    <location>
        <begin position="701"/>
        <end position="711"/>
    </location>
</feature>
<evidence type="ECO:0000313" key="2">
    <source>
        <dbReference type="EMBL" id="CAL8143237.1"/>
    </source>
</evidence>
<feature type="compositionally biased region" description="Basic and acidic residues" evidence="1">
    <location>
        <begin position="814"/>
        <end position="831"/>
    </location>
</feature>
<feature type="region of interest" description="Disordered" evidence="1">
    <location>
        <begin position="1"/>
        <end position="21"/>
    </location>
</feature>